<organism evidence="1 2">
    <name type="scientific">Artemisia annua</name>
    <name type="common">Sweet wormwood</name>
    <dbReference type="NCBI Taxonomy" id="35608"/>
    <lineage>
        <taxon>Eukaryota</taxon>
        <taxon>Viridiplantae</taxon>
        <taxon>Streptophyta</taxon>
        <taxon>Embryophyta</taxon>
        <taxon>Tracheophyta</taxon>
        <taxon>Spermatophyta</taxon>
        <taxon>Magnoliopsida</taxon>
        <taxon>eudicotyledons</taxon>
        <taxon>Gunneridae</taxon>
        <taxon>Pentapetalae</taxon>
        <taxon>asterids</taxon>
        <taxon>campanulids</taxon>
        <taxon>Asterales</taxon>
        <taxon>Asteraceae</taxon>
        <taxon>Asteroideae</taxon>
        <taxon>Anthemideae</taxon>
        <taxon>Artemisiinae</taxon>
        <taxon>Artemisia</taxon>
    </lineage>
</organism>
<dbReference type="AlphaFoldDB" id="A0A2U1QB80"/>
<dbReference type="Proteomes" id="UP000245207">
    <property type="component" value="Unassembled WGS sequence"/>
</dbReference>
<dbReference type="EMBL" id="PKPP01000255">
    <property type="protein sequence ID" value="PWA95259.1"/>
    <property type="molecule type" value="Genomic_DNA"/>
</dbReference>
<keyword evidence="1" id="KW-0808">Transferase</keyword>
<dbReference type="OrthoDB" id="1932741at2759"/>
<evidence type="ECO:0000313" key="1">
    <source>
        <dbReference type="EMBL" id="PWA95259.1"/>
    </source>
</evidence>
<dbReference type="GO" id="GO:0003964">
    <property type="term" value="F:RNA-directed DNA polymerase activity"/>
    <property type="evidence" value="ECO:0007669"/>
    <property type="project" value="UniProtKB-KW"/>
</dbReference>
<name>A0A2U1QB80_ARTAN</name>
<proteinExistence type="predicted"/>
<keyword evidence="1" id="KW-0695">RNA-directed DNA polymerase</keyword>
<accession>A0A2U1QB80</accession>
<reference evidence="1 2" key="1">
    <citation type="journal article" date="2018" name="Mol. Plant">
        <title>The genome of Artemisia annua provides insight into the evolution of Asteraceae family and artemisinin biosynthesis.</title>
        <authorList>
            <person name="Shen Q."/>
            <person name="Zhang L."/>
            <person name="Liao Z."/>
            <person name="Wang S."/>
            <person name="Yan T."/>
            <person name="Shi P."/>
            <person name="Liu M."/>
            <person name="Fu X."/>
            <person name="Pan Q."/>
            <person name="Wang Y."/>
            <person name="Lv Z."/>
            <person name="Lu X."/>
            <person name="Zhang F."/>
            <person name="Jiang W."/>
            <person name="Ma Y."/>
            <person name="Chen M."/>
            <person name="Hao X."/>
            <person name="Li L."/>
            <person name="Tang Y."/>
            <person name="Lv G."/>
            <person name="Zhou Y."/>
            <person name="Sun X."/>
            <person name="Brodelius P.E."/>
            <person name="Rose J.K.C."/>
            <person name="Tang K."/>
        </authorList>
    </citation>
    <scope>NUCLEOTIDE SEQUENCE [LARGE SCALE GENOMIC DNA]</scope>
    <source>
        <strain evidence="2">cv. Huhao1</strain>
        <tissue evidence="1">Leaf</tissue>
    </source>
</reference>
<gene>
    <name evidence="1" type="ORF">CTI12_AA052080</name>
</gene>
<sequence length="133" mass="15284">MVINAAQRYFHYCRLDMDFDTTAEIFVSAADDICFLPILQRGCRIIVGWNANEVTVMPVHTAEQTMLCYVETLDHKQRFYCCFIYAANFGKERKGLWKSLECYKNIVCKVPWALLGNWNVSLNVGDHSARGSC</sequence>
<keyword evidence="2" id="KW-1185">Reference proteome</keyword>
<evidence type="ECO:0000313" key="2">
    <source>
        <dbReference type="Proteomes" id="UP000245207"/>
    </source>
</evidence>
<keyword evidence="1" id="KW-0548">Nucleotidyltransferase</keyword>
<protein>
    <submittedName>
        <fullName evidence="1">RNA-directed DNA polymerase, eukaryota, Reverse transcriptase zinc-binding domain protein</fullName>
    </submittedName>
</protein>
<comment type="caution">
    <text evidence="1">The sequence shown here is derived from an EMBL/GenBank/DDBJ whole genome shotgun (WGS) entry which is preliminary data.</text>
</comment>